<accession>A0AA35TJN5</accession>
<keyword evidence="1" id="KW-0677">Repeat</keyword>
<feature type="non-terminal residue" evidence="3">
    <location>
        <position position="155"/>
    </location>
</feature>
<evidence type="ECO:0000259" key="2">
    <source>
        <dbReference type="PROSITE" id="PS50853"/>
    </source>
</evidence>
<gene>
    <name evidence="3" type="ORF">GBAR_LOCUS26642</name>
</gene>
<dbReference type="InterPro" id="IPR036116">
    <property type="entry name" value="FN3_sf"/>
</dbReference>
<dbReference type="PANTHER" id="PTHR46708">
    <property type="entry name" value="TENASCIN"/>
    <property type="match status" value="1"/>
</dbReference>
<dbReference type="PANTHER" id="PTHR46708:SF2">
    <property type="entry name" value="FIBRONECTIN TYPE-III DOMAIN-CONTAINING PROTEIN"/>
    <property type="match status" value="1"/>
</dbReference>
<evidence type="ECO:0000313" key="4">
    <source>
        <dbReference type="Proteomes" id="UP001174909"/>
    </source>
</evidence>
<protein>
    <submittedName>
        <fullName evidence="3">Kelch domain-containing protein SSO1033</fullName>
    </submittedName>
</protein>
<keyword evidence="4" id="KW-1185">Reference proteome</keyword>
<dbReference type="Proteomes" id="UP001174909">
    <property type="component" value="Unassembled WGS sequence"/>
</dbReference>
<dbReference type="InterPro" id="IPR013783">
    <property type="entry name" value="Ig-like_fold"/>
</dbReference>
<dbReference type="CDD" id="cd00063">
    <property type="entry name" value="FN3"/>
    <property type="match status" value="2"/>
</dbReference>
<feature type="non-terminal residue" evidence="3">
    <location>
        <position position="1"/>
    </location>
</feature>
<dbReference type="AlphaFoldDB" id="A0AA35TJN5"/>
<organism evidence="3 4">
    <name type="scientific">Geodia barretti</name>
    <name type="common">Barrett's horny sponge</name>
    <dbReference type="NCBI Taxonomy" id="519541"/>
    <lineage>
        <taxon>Eukaryota</taxon>
        <taxon>Metazoa</taxon>
        <taxon>Porifera</taxon>
        <taxon>Demospongiae</taxon>
        <taxon>Heteroscleromorpha</taxon>
        <taxon>Tetractinellida</taxon>
        <taxon>Astrophorina</taxon>
        <taxon>Geodiidae</taxon>
        <taxon>Geodia</taxon>
    </lineage>
</organism>
<reference evidence="3" key="1">
    <citation type="submission" date="2023-03" db="EMBL/GenBank/DDBJ databases">
        <authorList>
            <person name="Steffen K."/>
            <person name="Cardenas P."/>
        </authorList>
    </citation>
    <scope>NUCLEOTIDE SEQUENCE</scope>
</reference>
<evidence type="ECO:0000256" key="1">
    <source>
        <dbReference type="ARBA" id="ARBA00022737"/>
    </source>
</evidence>
<name>A0AA35TJN5_GEOBA</name>
<comment type="caution">
    <text evidence="3">The sequence shown here is derived from an EMBL/GenBank/DDBJ whole genome shotgun (WGS) entry which is preliminary data.</text>
</comment>
<dbReference type="PROSITE" id="PS50853">
    <property type="entry name" value="FN3"/>
    <property type="match status" value="2"/>
</dbReference>
<evidence type="ECO:0000313" key="3">
    <source>
        <dbReference type="EMBL" id="CAI8048277.1"/>
    </source>
</evidence>
<feature type="domain" description="Fibronectin type-III" evidence="2">
    <location>
        <begin position="80"/>
        <end position="155"/>
    </location>
</feature>
<dbReference type="InterPro" id="IPR003961">
    <property type="entry name" value="FN3_dom"/>
</dbReference>
<dbReference type="Gene3D" id="2.60.40.10">
    <property type="entry name" value="Immunoglobulins"/>
    <property type="match status" value="2"/>
</dbReference>
<dbReference type="SUPFAM" id="SSF49265">
    <property type="entry name" value="Fibronectin type III"/>
    <property type="match status" value="1"/>
</dbReference>
<proteinExistence type="predicted"/>
<sequence>VQGGPTSITVGWTPSVSASGYRIQYDSSGGSSGSETVSGGDTNSYTLTGLTNGDTYTISIVATLHFSSDPVTAQTAVPLVPGKPAIVSGPSTDASISLSWSVPGGSVVTSYQLEWSYDKCSDDPVENRTAISTSSTMYNLTLSDLRPDTNYTISV</sequence>
<feature type="domain" description="Fibronectin type-III" evidence="2">
    <location>
        <begin position="1"/>
        <end position="78"/>
    </location>
</feature>
<dbReference type="EMBL" id="CASHTH010003718">
    <property type="protein sequence ID" value="CAI8048277.1"/>
    <property type="molecule type" value="Genomic_DNA"/>
</dbReference>
<dbReference type="InterPro" id="IPR050991">
    <property type="entry name" value="ECM_Regulatory_Proteins"/>
</dbReference>
<dbReference type="Pfam" id="PF00041">
    <property type="entry name" value="fn3"/>
    <property type="match status" value="2"/>
</dbReference>